<comment type="caution">
    <text evidence="2">The sequence shown here is derived from an EMBL/GenBank/DDBJ whole genome shotgun (WGS) entry which is preliminary data.</text>
</comment>
<keyword evidence="3" id="KW-1185">Reference proteome</keyword>
<dbReference type="EMBL" id="JBBNAG010000005">
    <property type="protein sequence ID" value="KAK9133266.1"/>
    <property type="molecule type" value="Genomic_DNA"/>
</dbReference>
<feature type="region of interest" description="Disordered" evidence="1">
    <location>
        <begin position="1"/>
        <end position="58"/>
    </location>
</feature>
<sequence>MANRRDRRRGAIRRSNDEPAPARLASDRVKRLRRNRGRGGAAVTTTKSSGAVHQDAGEEERLQPAAMAMPPAKAAAAILQQRRDNSKNGARMAARSNGDDERWRGAVNGLRQRRGGTLLDRLIPDETQLQWTRRHDFDEARQHDGLFVKKTRGVGHDCEICFGGTLQCDYVALPCSNPESSFVLQATAADFAENFLSSGLAGFFLFGEFLSAKVVKAIILTFRNHS</sequence>
<proteinExistence type="predicted"/>
<feature type="compositionally biased region" description="Basic residues" evidence="1">
    <location>
        <begin position="1"/>
        <end position="12"/>
    </location>
</feature>
<accession>A0AAP0JFP5</accession>
<protein>
    <submittedName>
        <fullName evidence="2">Uncharacterized protein</fullName>
    </submittedName>
</protein>
<gene>
    <name evidence="2" type="ORF">Scep_012794</name>
</gene>
<organism evidence="2 3">
    <name type="scientific">Stephania cephalantha</name>
    <dbReference type="NCBI Taxonomy" id="152367"/>
    <lineage>
        <taxon>Eukaryota</taxon>
        <taxon>Viridiplantae</taxon>
        <taxon>Streptophyta</taxon>
        <taxon>Embryophyta</taxon>
        <taxon>Tracheophyta</taxon>
        <taxon>Spermatophyta</taxon>
        <taxon>Magnoliopsida</taxon>
        <taxon>Ranunculales</taxon>
        <taxon>Menispermaceae</taxon>
        <taxon>Menispermoideae</taxon>
        <taxon>Cissampelideae</taxon>
        <taxon>Stephania</taxon>
    </lineage>
</organism>
<evidence type="ECO:0000313" key="2">
    <source>
        <dbReference type="EMBL" id="KAK9133266.1"/>
    </source>
</evidence>
<evidence type="ECO:0000256" key="1">
    <source>
        <dbReference type="SAM" id="MobiDB-lite"/>
    </source>
</evidence>
<dbReference type="Proteomes" id="UP001419268">
    <property type="component" value="Unassembled WGS sequence"/>
</dbReference>
<reference evidence="2 3" key="1">
    <citation type="submission" date="2024-01" db="EMBL/GenBank/DDBJ databases">
        <title>Genome assemblies of Stephania.</title>
        <authorList>
            <person name="Yang L."/>
        </authorList>
    </citation>
    <scope>NUCLEOTIDE SEQUENCE [LARGE SCALE GENOMIC DNA]</scope>
    <source>
        <strain evidence="2">JXDWG</strain>
        <tissue evidence="2">Leaf</tissue>
    </source>
</reference>
<evidence type="ECO:0000313" key="3">
    <source>
        <dbReference type="Proteomes" id="UP001419268"/>
    </source>
</evidence>
<dbReference type="AlphaFoldDB" id="A0AAP0JFP5"/>
<name>A0AAP0JFP5_9MAGN</name>